<dbReference type="GO" id="GO:0004070">
    <property type="term" value="F:aspartate carbamoyltransferase activity"/>
    <property type="evidence" value="ECO:0007669"/>
    <property type="project" value="UniProtKB-EC"/>
</dbReference>
<evidence type="ECO:0000259" key="9">
    <source>
        <dbReference type="Pfam" id="PF00185"/>
    </source>
</evidence>
<dbReference type="SUPFAM" id="SSF53671">
    <property type="entry name" value="Aspartate/ornithine carbamoyltransferase"/>
    <property type="match status" value="1"/>
</dbReference>
<feature type="domain" description="Aspartate/ornithine carbamoyltransferase carbamoyl-P binding" evidence="10">
    <location>
        <begin position="13"/>
        <end position="155"/>
    </location>
</feature>
<keyword evidence="5 8" id="KW-0665">Pyrimidine biosynthesis</keyword>
<comment type="function">
    <text evidence="6 8">Catalyzes the condensation of carbamoyl phosphate and aspartate to form carbamoyl aspartate and inorganic phosphate, the committed step in the de novo pyrimidine nucleotide biosynthesis pathway.</text>
</comment>
<evidence type="ECO:0000256" key="5">
    <source>
        <dbReference type="ARBA" id="ARBA00022975"/>
    </source>
</evidence>
<dbReference type="EMBL" id="JBEPLM010000003">
    <property type="protein sequence ID" value="MET3592554.1"/>
    <property type="molecule type" value="Genomic_DNA"/>
</dbReference>
<keyword evidence="12" id="KW-1185">Reference proteome</keyword>
<feature type="binding site" evidence="8">
    <location>
        <position position="65"/>
    </location>
    <ligand>
        <name>carbamoyl phosphate</name>
        <dbReference type="ChEBI" id="CHEBI:58228"/>
    </ligand>
</feature>
<feature type="binding site" evidence="8">
    <location>
        <position position="271"/>
    </location>
    <ligand>
        <name>carbamoyl phosphate</name>
        <dbReference type="ChEBI" id="CHEBI:58228"/>
    </ligand>
</feature>
<feature type="binding site" evidence="8">
    <location>
        <position position="230"/>
    </location>
    <ligand>
        <name>L-aspartate</name>
        <dbReference type="ChEBI" id="CHEBI:29991"/>
    </ligand>
</feature>
<evidence type="ECO:0000256" key="8">
    <source>
        <dbReference type="HAMAP-Rule" id="MF_00001"/>
    </source>
</evidence>
<comment type="subunit">
    <text evidence="8">Heterododecamer (2C3:3R2) of six catalytic PyrB chains organized as two trimers (C3), and six regulatory PyrI chains organized as three dimers (R2).</text>
</comment>
<dbReference type="RefSeq" id="WP_126100448.1">
    <property type="nucleotide sequence ID" value="NZ_JBEPLM010000003.1"/>
</dbReference>
<feature type="binding site" evidence="8">
    <location>
        <position position="143"/>
    </location>
    <ligand>
        <name>carbamoyl phosphate</name>
        <dbReference type="ChEBI" id="CHEBI:58228"/>
    </ligand>
</feature>
<proteinExistence type="inferred from homology"/>
<dbReference type="InterPro" id="IPR006130">
    <property type="entry name" value="Asp/Orn_carbamoylTrfase"/>
</dbReference>
<dbReference type="InterPro" id="IPR006131">
    <property type="entry name" value="Asp_carbamoyltransf_Asp/Orn-bd"/>
</dbReference>
<evidence type="ECO:0000256" key="1">
    <source>
        <dbReference type="ARBA" id="ARBA00003822"/>
    </source>
</evidence>
<dbReference type="EC" id="2.1.3.2" evidence="8"/>
<dbReference type="InterPro" id="IPR006132">
    <property type="entry name" value="Asp/Orn_carbamoyltranf_P-bd"/>
</dbReference>
<feature type="binding site" evidence="8">
    <location>
        <position position="146"/>
    </location>
    <ligand>
        <name>carbamoyl phosphate</name>
        <dbReference type="ChEBI" id="CHEBI:58228"/>
    </ligand>
</feature>
<feature type="binding site" evidence="8">
    <location>
        <position position="115"/>
    </location>
    <ligand>
        <name>carbamoyl phosphate</name>
        <dbReference type="ChEBI" id="CHEBI:58228"/>
    </ligand>
</feature>
<dbReference type="NCBIfam" id="TIGR00670">
    <property type="entry name" value="asp_carb_tr"/>
    <property type="match status" value="1"/>
</dbReference>
<dbReference type="PANTHER" id="PTHR45753">
    <property type="entry name" value="ORNITHINE CARBAMOYLTRANSFERASE, MITOCHONDRIAL"/>
    <property type="match status" value="1"/>
</dbReference>
<dbReference type="Gene3D" id="3.40.50.1370">
    <property type="entry name" value="Aspartate/ornithine carbamoyltransferase"/>
    <property type="match status" value="2"/>
</dbReference>
<dbReference type="NCBIfam" id="NF002032">
    <property type="entry name" value="PRK00856.1"/>
    <property type="match status" value="1"/>
</dbReference>
<reference evidence="11 12" key="1">
    <citation type="submission" date="2024-06" db="EMBL/GenBank/DDBJ databases">
        <title>Genomic Encyclopedia of Type Strains, Phase IV (KMG-IV): sequencing the most valuable type-strain genomes for metagenomic binning, comparative biology and taxonomic classification.</title>
        <authorList>
            <person name="Goeker M."/>
        </authorList>
    </citation>
    <scope>NUCLEOTIDE SEQUENCE [LARGE SCALE GENOMIC DNA]</scope>
    <source>
        <strain evidence="11 12">DSM 29846</strain>
    </source>
</reference>
<dbReference type="PROSITE" id="PS00097">
    <property type="entry name" value="CARBAMOYLTRANSFERASE"/>
    <property type="match status" value="1"/>
</dbReference>
<evidence type="ECO:0000256" key="2">
    <source>
        <dbReference type="ARBA" id="ARBA00004852"/>
    </source>
</evidence>
<gene>
    <name evidence="8" type="primary">pyrB</name>
    <name evidence="11" type="ORF">ABID26_001942</name>
</gene>
<accession>A0ABV2HQ74</accession>
<comment type="catalytic activity">
    <reaction evidence="7 8">
        <text>carbamoyl phosphate + L-aspartate = N-carbamoyl-L-aspartate + phosphate + H(+)</text>
        <dbReference type="Rhea" id="RHEA:20013"/>
        <dbReference type="ChEBI" id="CHEBI:15378"/>
        <dbReference type="ChEBI" id="CHEBI:29991"/>
        <dbReference type="ChEBI" id="CHEBI:32814"/>
        <dbReference type="ChEBI" id="CHEBI:43474"/>
        <dbReference type="ChEBI" id="CHEBI:58228"/>
        <dbReference type="EC" id="2.1.3.2"/>
    </reaction>
</comment>
<evidence type="ECO:0000256" key="6">
    <source>
        <dbReference type="ARBA" id="ARBA00043884"/>
    </source>
</evidence>
<dbReference type="PANTHER" id="PTHR45753:SF6">
    <property type="entry name" value="ASPARTATE CARBAMOYLTRANSFERASE"/>
    <property type="match status" value="1"/>
</dbReference>
<evidence type="ECO:0000256" key="7">
    <source>
        <dbReference type="ARBA" id="ARBA00048859"/>
    </source>
</evidence>
<feature type="binding site" evidence="8">
    <location>
        <position position="93"/>
    </location>
    <ligand>
        <name>L-aspartate</name>
        <dbReference type="ChEBI" id="CHEBI:29991"/>
    </ligand>
</feature>
<feature type="binding site" evidence="8">
    <location>
        <position position="272"/>
    </location>
    <ligand>
        <name>carbamoyl phosphate</name>
        <dbReference type="ChEBI" id="CHEBI:58228"/>
    </ligand>
</feature>
<dbReference type="Proteomes" id="UP001549036">
    <property type="component" value="Unassembled WGS sequence"/>
</dbReference>
<dbReference type="PRINTS" id="PR00101">
    <property type="entry name" value="ATCASE"/>
</dbReference>
<evidence type="ECO:0000313" key="12">
    <source>
        <dbReference type="Proteomes" id="UP001549036"/>
    </source>
</evidence>
<dbReference type="InterPro" id="IPR036901">
    <property type="entry name" value="Asp/Orn_carbamoylTrfase_sf"/>
</dbReference>
<evidence type="ECO:0000259" key="10">
    <source>
        <dbReference type="Pfam" id="PF02729"/>
    </source>
</evidence>
<feature type="binding site" evidence="8">
    <location>
        <position position="66"/>
    </location>
    <ligand>
        <name>carbamoyl phosphate</name>
        <dbReference type="ChEBI" id="CHEBI:58228"/>
    </ligand>
</feature>
<feature type="binding site" evidence="8">
    <location>
        <position position="176"/>
    </location>
    <ligand>
        <name>L-aspartate</name>
        <dbReference type="ChEBI" id="CHEBI:29991"/>
    </ligand>
</feature>
<dbReference type="HAMAP" id="MF_00001">
    <property type="entry name" value="Asp_carb_tr"/>
    <property type="match status" value="1"/>
</dbReference>
<feature type="domain" description="Aspartate/ornithine carbamoyltransferase Asp/Orn-binding" evidence="9">
    <location>
        <begin position="164"/>
        <end position="308"/>
    </location>
</feature>
<keyword evidence="4 8" id="KW-0808">Transferase</keyword>
<dbReference type="Pfam" id="PF02729">
    <property type="entry name" value="OTCace_N"/>
    <property type="match status" value="1"/>
</dbReference>
<name>A0ABV2HQ74_9HYPH</name>
<protein>
    <recommendedName>
        <fullName evidence="8">Aspartate carbamoyltransferase</fullName>
        <ecNumber evidence="8">2.1.3.2</ecNumber>
    </recommendedName>
    <alternativeName>
        <fullName evidence="8">Aspartate transcarbamylase</fullName>
        <shortName evidence="8">ATCase</shortName>
    </alternativeName>
</protein>
<organism evidence="11 12">
    <name type="scientific">Mesorhizobium shonense</name>
    <dbReference type="NCBI Taxonomy" id="1209948"/>
    <lineage>
        <taxon>Bacteria</taxon>
        <taxon>Pseudomonadati</taxon>
        <taxon>Pseudomonadota</taxon>
        <taxon>Alphaproteobacteria</taxon>
        <taxon>Hyphomicrobiales</taxon>
        <taxon>Phyllobacteriaceae</taxon>
        <taxon>Mesorhizobium</taxon>
    </lineage>
</organism>
<dbReference type="InterPro" id="IPR002082">
    <property type="entry name" value="Asp_carbamoyltransf"/>
</dbReference>
<dbReference type="Pfam" id="PF00185">
    <property type="entry name" value="OTCace"/>
    <property type="match status" value="1"/>
</dbReference>
<comment type="pathway">
    <text evidence="2 8">Pyrimidine metabolism; UMP biosynthesis via de novo pathway; (S)-dihydroorotate from bicarbonate: step 2/3.</text>
</comment>
<comment type="function">
    <text evidence="1">Reversibly catalyzes the transfer of the carbamoyl group from carbamoyl phosphate (CP) to the N(epsilon) atom of ornithine (ORN) to produce L-citrulline.</text>
</comment>
<evidence type="ECO:0000256" key="3">
    <source>
        <dbReference type="ARBA" id="ARBA00008896"/>
    </source>
</evidence>
<evidence type="ECO:0000256" key="4">
    <source>
        <dbReference type="ARBA" id="ARBA00022679"/>
    </source>
</evidence>
<comment type="caution">
    <text evidence="11">The sequence shown here is derived from an EMBL/GenBank/DDBJ whole genome shotgun (WGS) entry which is preliminary data.</text>
</comment>
<dbReference type="PRINTS" id="PR00100">
    <property type="entry name" value="AOTCASE"/>
</dbReference>
<evidence type="ECO:0000313" key="11">
    <source>
        <dbReference type="EMBL" id="MET3592554.1"/>
    </source>
</evidence>
<sequence>MTDASSLPLFPHRHLLGIRDLSPADIELLLDRADQAVAISRQSEKKTSTLRGRTQINLFYEASTRTQSSFELAGKRLGADVMNMSVASSSVKKGETLIDTAMTLNAMRPDILIIRHQSAGAAALLAQKVGCSVVNAGDGAHEHPTQALLDALTIRRAKGPLSKLIVAICGDILHSRVARSNIMLLNALGAQVRVVAPSTLLPSGIDRMGVIISRSMAEGLKDADVVMMLRLQRERMEGAFVPSIREYFRYFGLDAEKLKAAKEDALVMHPGPMNRGVEIASEIADGPQSVIQEQVEMGVAVRMAVMEALLDPRRNDEGRNHEERGA</sequence>
<comment type="similarity">
    <text evidence="3 8">Belongs to the aspartate/ornithine carbamoyltransferase superfamily. ATCase family.</text>
</comment>